<dbReference type="SMART" id="SM00387">
    <property type="entry name" value="HATPase_c"/>
    <property type="match status" value="1"/>
</dbReference>
<sequence>MKKLQFKRIGILIAFTLVVSIGVQIYRNISQFKQIETQLTKDIQVSLDNALEAYFADLAKTDVVTLTESEFLEKSDSSGNDGLENNSLNFFNRIGKSKIVLKTLEGMEGIDSLHASWSTNDSLSFSSISTQLNFDSLTNKAVDKENQINIFRGLESADSIRHLKMLTNTIIISITRDSLNFEKINDLFQADLDRKGININYGLLHLAKDTIAGSYNYPDLQEMPFKTVTKSTFLPRGETLELYFENTALNLVKRGIFEILTSITFLGIISYALYFLYRTIRNQKEVAEIKQDLISNITHEFKTPIATTLSAIEGIEQFNPNNDPEKNKRYLGISKVQLHKLNNMVEKLLETATLDSEQLMLQKEETDVVPILRSLLQKYQTLAPEKSIDLEVPSYIKPVCIDAFHFENAISNLIDNALKYGGDQIRICLQQSEQTIIKVWDNGGKITSEQRDRIFEQFYRIPQGNLHDVKGFGIGLYYVKKILEKHDGKISLQTSKNSTSFITAWP</sequence>
<dbReference type="Gene3D" id="1.10.287.130">
    <property type="match status" value="1"/>
</dbReference>
<protein>
    <recommendedName>
        <fullName evidence="2">histidine kinase</fullName>
        <ecNumber evidence="2">2.7.13.3</ecNumber>
    </recommendedName>
</protein>
<dbReference type="AlphaFoldDB" id="A3HZ24"/>
<dbReference type="GO" id="GO:0000155">
    <property type="term" value="F:phosphorelay sensor kinase activity"/>
    <property type="evidence" value="ECO:0007669"/>
    <property type="project" value="InterPro"/>
</dbReference>
<name>A3HZ24_9BACT</name>
<evidence type="ECO:0000256" key="2">
    <source>
        <dbReference type="ARBA" id="ARBA00012438"/>
    </source>
</evidence>
<reference evidence="6 7" key="1">
    <citation type="journal article" date="2011" name="J. Bacteriol.">
        <title>Complete genome sequence of Algoriphagus sp. PR1, bacterial prey of a colony-forming choanoflagellate.</title>
        <authorList>
            <person name="Alegado R.A."/>
            <person name="Ferriera S."/>
            <person name="Nusbaum C."/>
            <person name="Young S.K."/>
            <person name="Zeng Q."/>
            <person name="Imamovic A."/>
            <person name="Fairclough S.R."/>
            <person name="King N."/>
        </authorList>
    </citation>
    <scope>NUCLEOTIDE SEQUENCE [LARGE SCALE GENOMIC DNA]</scope>
    <source>
        <strain evidence="6 7">PR1</strain>
    </source>
</reference>
<dbReference type="STRING" id="388413.ALPR1_06290"/>
<dbReference type="EMBL" id="AAXU02000001">
    <property type="protein sequence ID" value="EAZ80510.1"/>
    <property type="molecule type" value="Genomic_DNA"/>
</dbReference>
<evidence type="ECO:0000256" key="1">
    <source>
        <dbReference type="ARBA" id="ARBA00000085"/>
    </source>
</evidence>
<gene>
    <name evidence="6" type="ORF">ALPR1_06290</name>
</gene>
<dbReference type="PANTHER" id="PTHR43547">
    <property type="entry name" value="TWO-COMPONENT HISTIDINE KINASE"/>
    <property type="match status" value="1"/>
</dbReference>
<proteinExistence type="predicted"/>
<keyword evidence="4" id="KW-0812">Transmembrane</keyword>
<dbReference type="InterPro" id="IPR036890">
    <property type="entry name" value="HATPase_C_sf"/>
</dbReference>
<organism evidence="6 7">
    <name type="scientific">Algoriphagus machipongonensis</name>
    <dbReference type="NCBI Taxonomy" id="388413"/>
    <lineage>
        <taxon>Bacteria</taxon>
        <taxon>Pseudomonadati</taxon>
        <taxon>Bacteroidota</taxon>
        <taxon>Cytophagia</taxon>
        <taxon>Cytophagales</taxon>
        <taxon>Cyclobacteriaceae</taxon>
        <taxon>Algoriphagus</taxon>
    </lineage>
</organism>
<dbReference type="InterPro" id="IPR005467">
    <property type="entry name" value="His_kinase_dom"/>
</dbReference>
<dbReference type="InterPro" id="IPR004358">
    <property type="entry name" value="Sig_transdc_His_kin-like_C"/>
</dbReference>
<keyword evidence="4" id="KW-0472">Membrane</keyword>
<keyword evidence="6" id="KW-0418">Kinase</keyword>
<dbReference type="SMART" id="SM00388">
    <property type="entry name" value="HisKA"/>
    <property type="match status" value="1"/>
</dbReference>
<keyword evidence="3" id="KW-0597">Phosphoprotein</keyword>
<keyword evidence="4" id="KW-1133">Transmembrane helix</keyword>
<dbReference type="Proteomes" id="UP000003919">
    <property type="component" value="Unassembled WGS sequence"/>
</dbReference>
<dbReference type="InterPro" id="IPR003661">
    <property type="entry name" value="HisK_dim/P_dom"/>
</dbReference>
<dbReference type="PANTHER" id="PTHR43547:SF2">
    <property type="entry name" value="HYBRID SIGNAL TRANSDUCTION HISTIDINE KINASE C"/>
    <property type="match status" value="1"/>
</dbReference>
<dbReference type="eggNOG" id="COG2205">
    <property type="taxonomic scope" value="Bacteria"/>
</dbReference>
<dbReference type="RefSeq" id="WP_008199188.1">
    <property type="nucleotide sequence ID" value="NZ_CM001023.1"/>
</dbReference>
<dbReference type="PROSITE" id="PS50109">
    <property type="entry name" value="HIS_KIN"/>
    <property type="match status" value="1"/>
</dbReference>
<evidence type="ECO:0000313" key="7">
    <source>
        <dbReference type="Proteomes" id="UP000003919"/>
    </source>
</evidence>
<dbReference type="Pfam" id="PF00512">
    <property type="entry name" value="HisKA"/>
    <property type="match status" value="1"/>
</dbReference>
<keyword evidence="7" id="KW-1185">Reference proteome</keyword>
<feature type="transmembrane region" description="Helical" evidence="4">
    <location>
        <begin position="256"/>
        <end position="277"/>
    </location>
</feature>
<dbReference type="InterPro" id="IPR036097">
    <property type="entry name" value="HisK_dim/P_sf"/>
</dbReference>
<evidence type="ECO:0000259" key="5">
    <source>
        <dbReference type="PROSITE" id="PS50109"/>
    </source>
</evidence>
<dbReference type="SUPFAM" id="SSF47384">
    <property type="entry name" value="Homodimeric domain of signal transducing histidine kinase"/>
    <property type="match status" value="1"/>
</dbReference>
<dbReference type="CDD" id="cd00075">
    <property type="entry name" value="HATPase"/>
    <property type="match status" value="1"/>
</dbReference>
<dbReference type="EC" id="2.7.13.3" evidence="2"/>
<feature type="transmembrane region" description="Helical" evidence="4">
    <location>
        <begin position="9"/>
        <end position="26"/>
    </location>
</feature>
<comment type="catalytic activity">
    <reaction evidence="1">
        <text>ATP + protein L-histidine = ADP + protein N-phospho-L-histidine.</text>
        <dbReference type="EC" id="2.7.13.3"/>
    </reaction>
</comment>
<feature type="domain" description="Histidine kinase" evidence="5">
    <location>
        <begin position="296"/>
        <end position="506"/>
    </location>
</feature>
<accession>A3HZ24</accession>
<dbReference type="CDD" id="cd00082">
    <property type="entry name" value="HisKA"/>
    <property type="match status" value="1"/>
</dbReference>
<dbReference type="Pfam" id="PF02518">
    <property type="entry name" value="HATPase_c"/>
    <property type="match status" value="1"/>
</dbReference>
<dbReference type="InterPro" id="IPR003594">
    <property type="entry name" value="HATPase_dom"/>
</dbReference>
<evidence type="ECO:0000256" key="3">
    <source>
        <dbReference type="ARBA" id="ARBA00022553"/>
    </source>
</evidence>
<keyword evidence="6" id="KW-0808">Transferase</keyword>
<dbReference type="HOGENOM" id="CLU_026375_0_0_10"/>
<comment type="caution">
    <text evidence="6">The sequence shown here is derived from an EMBL/GenBank/DDBJ whole genome shotgun (WGS) entry which is preliminary data.</text>
</comment>
<dbReference type="OrthoDB" id="1933776at2"/>
<dbReference type="Gene3D" id="3.30.565.10">
    <property type="entry name" value="Histidine kinase-like ATPase, C-terminal domain"/>
    <property type="match status" value="1"/>
</dbReference>
<evidence type="ECO:0000256" key="4">
    <source>
        <dbReference type="SAM" id="Phobius"/>
    </source>
</evidence>
<evidence type="ECO:0000313" key="6">
    <source>
        <dbReference type="EMBL" id="EAZ80510.1"/>
    </source>
</evidence>
<dbReference type="SUPFAM" id="SSF55874">
    <property type="entry name" value="ATPase domain of HSP90 chaperone/DNA topoisomerase II/histidine kinase"/>
    <property type="match status" value="1"/>
</dbReference>
<dbReference type="PRINTS" id="PR00344">
    <property type="entry name" value="BCTRLSENSOR"/>
</dbReference>